<dbReference type="EMBL" id="PJEX01000622">
    <property type="protein sequence ID" value="TKW49083.1"/>
    <property type="molecule type" value="Genomic_DNA"/>
</dbReference>
<reference evidence="1 2" key="1">
    <citation type="journal article" date="2019" name="PLoS ONE">
        <title>Comparative genome analysis indicates high evolutionary potential of pathogenicity genes in Colletotrichum tanaceti.</title>
        <authorList>
            <person name="Lelwala R.V."/>
            <person name="Korhonen P.K."/>
            <person name="Young N.D."/>
            <person name="Scott J.B."/>
            <person name="Ades P.A."/>
            <person name="Gasser R.B."/>
            <person name="Taylor P.W.J."/>
        </authorList>
    </citation>
    <scope>NUCLEOTIDE SEQUENCE [LARGE SCALE GENOMIC DNA]</scope>
    <source>
        <strain evidence="1">BRIP57314</strain>
    </source>
</reference>
<accession>A0A4U6X2F7</accession>
<evidence type="ECO:0008006" key="3">
    <source>
        <dbReference type="Google" id="ProtNLM"/>
    </source>
</evidence>
<dbReference type="InterPro" id="IPR011333">
    <property type="entry name" value="SKP1/BTB/POZ_sf"/>
</dbReference>
<dbReference type="OrthoDB" id="5326346at2759"/>
<name>A0A4U6X2F7_9PEZI</name>
<protein>
    <recommendedName>
        <fullName evidence="3">BTB domain-containing protein</fullName>
    </recommendedName>
</protein>
<keyword evidence="2" id="KW-1185">Reference proteome</keyword>
<dbReference type="Gene3D" id="3.30.710.10">
    <property type="entry name" value="Potassium Channel Kv1.1, Chain A"/>
    <property type="match status" value="1"/>
</dbReference>
<dbReference type="STRING" id="1306861.A0A4U6X2F7"/>
<organism evidence="1 2">
    <name type="scientific">Colletotrichum tanaceti</name>
    <dbReference type="NCBI Taxonomy" id="1306861"/>
    <lineage>
        <taxon>Eukaryota</taxon>
        <taxon>Fungi</taxon>
        <taxon>Dikarya</taxon>
        <taxon>Ascomycota</taxon>
        <taxon>Pezizomycotina</taxon>
        <taxon>Sordariomycetes</taxon>
        <taxon>Hypocreomycetidae</taxon>
        <taxon>Glomerellales</taxon>
        <taxon>Glomerellaceae</taxon>
        <taxon>Colletotrichum</taxon>
        <taxon>Colletotrichum destructivum species complex</taxon>
    </lineage>
</organism>
<dbReference type="Proteomes" id="UP000310108">
    <property type="component" value="Unassembled WGS sequence"/>
</dbReference>
<dbReference type="AlphaFoldDB" id="A0A4U6X2F7"/>
<proteinExistence type="predicted"/>
<gene>
    <name evidence="1" type="ORF">CTA1_2019</name>
</gene>
<evidence type="ECO:0000313" key="1">
    <source>
        <dbReference type="EMBL" id="TKW49083.1"/>
    </source>
</evidence>
<comment type="caution">
    <text evidence="1">The sequence shown here is derived from an EMBL/GenBank/DDBJ whole genome shotgun (WGS) entry which is preliminary data.</text>
</comment>
<evidence type="ECO:0000313" key="2">
    <source>
        <dbReference type="Proteomes" id="UP000310108"/>
    </source>
</evidence>
<sequence>MADELFHKIDPDGDVVLILHNPNAPFAVWNGNEEIERLALSALKESGNAGSGSTTTGLSHNESLSLIQQWEGLTPEAQPVEPVDEPVDEPKIKYLVSSRHLSLASNYFQAKFKGPWMEASTKHADGRYHVDASDWDSRALLTLMQAMHGRHRAIPRQVTLEMLAKMAVLVDYYDCLEVIEIFSSMWIESLKNKLLNGLPTQYGRDMVLWLLISHVFQQDDVFSQMTKIAVTQSKEPVLTMELPIPSIVTDLIEWQRQDAIEFIVKTLQDLLGTLRKGLSGCDFECSSILLGALTKNMDEHKLLDPAPKEPYTGHSIVGMESLVNGFRCPQWRCSQWQHSEDYDSGYPRSCDLTTMISTRLKTQPQAAKEGFKLSEIQALTQKRSLKAEATEKIG</sequence>